<proteinExistence type="predicted"/>
<protein>
    <submittedName>
        <fullName evidence="2">ABC transporter substrate-binding protein</fullName>
    </submittedName>
</protein>
<feature type="domain" description="SsuA/THI5-like" evidence="1">
    <location>
        <begin position="75"/>
        <end position="219"/>
    </location>
</feature>
<evidence type="ECO:0000313" key="2">
    <source>
        <dbReference type="EMBL" id="PWB95515.1"/>
    </source>
</evidence>
<keyword evidence="3" id="KW-1185">Reference proteome</keyword>
<dbReference type="PANTHER" id="PTHR30024:SF48">
    <property type="entry name" value="ABC TRANSPORTER SUBSTRATE-BINDING PROTEIN"/>
    <property type="match status" value="1"/>
</dbReference>
<reference evidence="2 3" key="1">
    <citation type="journal article" date="2018" name="Appl. Microbiol. Biotechnol.">
        <title>Co-cultivation of the strictly anaerobic methanogen Methanosarcina barkeri with aerobic methanotrophs in an oxygen-limited membrane bioreactor.</title>
        <authorList>
            <person name="In 't Zandt M.H."/>
            <person name="van den Bosch T.J.M."/>
            <person name="Rijkers R."/>
            <person name="van Kessel M.A.H.J."/>
            <person name="Jetten M.S.M."/>
            <person name="Welte C.U."/>
        </authorList>
    </citation>
    <scope>NUCLEOTIDE SEQUENCE [LARGE SCALE GENOMIC DNA]</scope>
    <source>
        <strain evidence="2 3">DSM 17706</strain>
    </source>
</reference>
<gene>
    <name evidence="2" type="ORF">C5689_03090</name>
</gene>
<dbReference type="OrthoDB" id="5621714at2"/>
<sequence>MRARSANCAILPREGITKQAGFVLRSIFQKLLLAALVALLAVAPARAADRLRLGLQKTGSGVWELTVVSAFGLDKEAGLELTVTELANTDAAKIAIQSSSVDIVVSDWLWVARQRADGAKLTFYPHSTAIGALMARDKAVKSVADLAGKKLGVAGGPLDKSWLLLRAYAQRQGVDLTKSAIIVYGAPPLIAEKAAEGELDAALEFWNFAADLEARGLSRVIDLRKVETALGAKGAPVVTGYVFDEGFAAKSPAPLLRFFAMIDKARHLIAASDAAWRVAMQRIPTKDPAVLALYRKSYVEGIPARSVAEEREDAAGLYATLAEIGGAALVGSAKTLPAGTFYEPAASAVR</sequence>
<accession>A0A2U1SV68</accession>
<dbReference type="PANTHER" id="PTHR30024">
    <property type="entry name" value="ALIPHATIC SULFONATES-BINDING PROTEIN-RELATED"/>
    <property type="match status" value="1"/>
</dbReference>
<organism evidence="2 3">
    <name type="scientific">Methylosinus sporium</name>
    <dbReference type="NCBI Taxonomy" id="428"/>
    <lineage>
        <taxon>Bacteria</taxon>
        <taxon>Pseudomonadati</taxon>
        <taxon>Pseudomonadota</taxon>
        <taxon>Alphaproteobacteria</taxon>
        <taxon>Hyphomicrobiales</taxon>
        <taxon>Methylocystaceae</taxon>
        <taxon>Methylosinus</taxon>
    </lineage>
</organism>
<comment type="caution">
    <text evidence="2">The sequence shown here is derived from an EMBL/GenBank/DDBJ whole genome shotgun (WGS) entry which is preliminary data.</text>
</comment>
<dbReference type="InterPro" id="IPR015168">
    <property type="entry name" value="SsuA/THI5"/>
</dbReference>
<evidence type="ECO:0000259" key="1">
    <source>
        <dbReference type="Pfam" id="PF09084"/>
    </source>
</evidence>
<dbReference type="AlphaFoldDB" id="A0A2U1SV68"/>
<evidence type="ECO:0000313" key="3">
    <source>
        <dbReference type="Proteomes" id="UP000245137"/>
    </source>
</evidence>
<dbReference type="Pfam" id="PF09084">
    <property type="entry name" value="NMT1"/>
    <property type="match status" value="1"/>
</dbReference>
<dbReference type="Proteomes" id="UP000245137">
    <property type="component" value="Unassembled WGS sequence"/>
</dbReference>
<name>A0A2U1SV68_METSR</name>
<dbReference type="SUPFAM" id="SSF53850">
    <property type="entry name" value="Periplasmic binding protein-like II"/>
    <property type="match status" value="1"/>
</dbReference>
<dbReference type="Gene3D" id="3.40.190.10">
    <property type="entry name" value="Periplasmic binding protein-like II"/>
    <property type="match status" value="2"/>
</dbReference>
<dbReference type="EMBL" id="PUIV01000002">
    <property type="protein sequence ID" value="PWB95515.1"/>
    <property type="molecule type" value="Genomic_DNA"/>
</dbReference>